<accession>A0A388KFH3</accession>
<dbReference type="GO" id="GO:0009507">
    <property type="term" value="C:chloroplast"/>
    <property type="evidence" value="ECO:0007669"/>
    <property type="project" value="TreeGrafter"/>
</dbReference>
<feature type="transmembrane region" description="Helical" evidence="2">
    <location>
        <begin position="25"/>
        <end position="42"/>
    </location>
</feature>
<evidence type="ECO:0000313" key="3">
    <source>
        <dbReference type="EMBL" id="GBG68756.1"/>
    </source>
</evidence>
<evidence type="ECO:0000256" key="2">
    <source>
        <dbReference type="SAM" id="Phobius"/>
    </source>
</evidence>
<feature type="region of interest" description="Disordered" evidence="1">
    <location>
        <begin position="1"/>
        <end position="21"/>
    </location>
</feature>
<dbReference type="AlphaFoldDB" id="A0A388KFH3"/>
<proteinExistence type="predicted"/>
<comment type="caution">
    <text evidence="3">The sequence shown here is derived from an EMBL/GenBank/DDBJ whole genome shotgun (WGS) entry which is preliminary data.</text>
</comment>
<dbReference type="PANTHER" id="PTHR37713">
    <property type="entry name" value="OS05G0176600 PROTEIN"/>
    <property type="match status" value="1"/>
</dbReference>
<keyword evidence="4" id="KW-1185">Reference proteome</keyword>
<dbReference type="OrthoDB" id="15596at2759"/>
<protein>
    <submittedName>
        <fullName evidence="3">Uncharacterized protein</fullName>
    </submittedName>
</protein>
<keyword evidence="2" id="KW-0812">Transmembrane</keyword>
<feature type="transmembrane region" description="Helical" evidence="2">
    <location>
        <begin position="54"/>
        <end position="74"/>
    </location>
</feature>
<dbReference type="OMA" id="MATWPSS"/>
<dbReference type="Proteomes" id="UP000265515">
    <property type="component" value="Unassembled WGS sequence"/>
</dbReference>
<dbReference type="Gramene" id="GBG68756">
    <property type="protein sequence ID" value="GBG68756"/>
    <property type="gene ID" value="CBR_g3296"/>
</dbReference>
<gene>
    <name evidence="3" type="ORF">CBR_g3296</name>
</gene>
<evidence type="ECO:0000313" key="4">
    <source>
        <dbReference type="Proteomes" id="UP000265515"/>
    </source>
</evidence>
<feature type="compositionally biased region" description="Polar residues" evidence="1">
    <location>
        <begin position="1"/>
        <end position="17"/>
    </location>
</feature>
<dbReference type="EMBL" id="BFEA01000105">
    <property type="protein sequence ID" value="GBG68756.1"/>
    <property type="molecule type" value="Genomic_DNA"/>
</dbReference>
<sequence>MAAAQSRSETEPGQSQRRQPKRIEFEYLAPLFYAPIFPLIRITLRHKPVLRDRLFTGAVLTALLHGAYTVSQLYDKESK</sequence>
<reference evidence="3 4" key="1">
    <citation type="journal article" date="2018" name="Cell">
        <title>The Chara Genome: Secondary Complexity and Implications for Plant Terrestrialization.</title>
        <authorList>
            <person name="Nishiyama T."/>
            <person name="Sakayama H."/>
            <person name="Vries J.D."/>
            <person name="Buschmann H."/>
            <person name="Saint-Marcoux D."/>
            <person name="Ullrich K.K."/>
            <person name="Haas F.B."/>
            <person name="Vanderstraeten L."/>
            <person name="Becker D."/>
            <person name="Lang D."/>
            <person name="Vosolsobe S."/>
            <person name="Rombauts S."/>
            <person name="Wilhelmsson P.K.I."/>
            <person name="Janitza P."/>
            <person name="Kern R."/>
            <person name="Heyl A."/>
            <person name="Rumpler F."/>
            <person name="Villalobos L.I.A.C."/>
            <person name="Clay J.M."/>
            <person name="Skokan R."/>
            <person name="Toyoda A."/>
            <person name="Suzuki Y."/>
            <person name="Kagoshima H."/>
            <person name="Schijlen E."/>
            <person name="Tajeshwar N."/>
            <person name="Catarino B."/>
            <person name="Hetherington A.J."/>
            <person name="Saltykova A."/>
            <person name="Bonnot C."/>
            <person name="Breuninger H."/>
            <person name="Symeonidi A."/>
            <person name="Radhakrishnan G.V."/>
            <person name="Van Nieuwerburgh F."/>
            <person name="Deforce D."/>
            <person name="Chang C."/>
            <person name="Karol K.G."/>
            <person name="Hedrich R."/>
            <person name="Ulvskov P."/>
            <person name="Glockner G."/>
            <person name="Delwiche C.F."/>
            <person name="Petrasek J."/>
            <person name="Van de Peer Y."/>
            <person name="Friml J."/>
            <person name="Beilby M."/>
            <person name="Dolan L."/>
            <person name="Kohara Y."/>
            <person name="Sugano S."/>
            <person name="Fujiyama A."/>
            <person name="Delaux P.-M."/>
            <person name="Quint M."/>
            <person name="TheiBen G."/>
            <person name="Hagemann M."/>
            <person name="Harholt J."/>
            <person name="Dunand C."/>
            <person name="Zachgo S."/>
            <person name="Langdale J."/>
            <person name="Maumus F."/>
            <person name="Straeten D.V.D."/>
            <person name="Gould S.B."/>
            <person name="Rensing S.A."/>
        </authorList>
    </citation>
    <scope>NUCLEOTIDE SEQUENCE [LARGE SCALE GENOMIC DNA]</scope>
    <source>
        <strain evidence="3 4">S276</strain>
    </source>
</reference>
<dbReference type="PANTHER" id="PTHR37713:SF1">
    <property type="entry name" value="OS05G0176600 PROTEIN"/>
    <property type="match status" value="1"/>
</dbReference>
<keyword evidence="2" id="KW-0472">Membrane</keyword>
<name>A0A388KFH3_CHABU</name>
<organism evidence="3 4">
    <name type="scientific">Chara braunii</name>
    <name type="common">Braun's stonewort</name>
    <dbReference type="NCBI Taxonomy" id="69332"/>
    <lineage>
        <taxon>Eukaryota</taxon>
        <taxon>Viridiplantae</taxon>
        <taxon>Streptophyta</taxon>
        <taxon>Charophyceae</taxon>
        <taxon>Charales</taxon>
        <taxon>Characeae</taxon>
        <taxon>Chara</taxon>
    </lineage>
</organism>
<evidence type="ECO:0000256" key="1">
    <source>
        <dbReference type="SAM" id="MobiDB-lite"/>
    </source>
</evidence>
<keyword evidence="2" id="KW-1133">Transmembrane helix</keyword>